<feature type="compositionally biased region" description="Basic and acidic residues" evidence="3">
    <location>
        <begin position="105"/>
        <end position="141"/>
    </location>
</feature>
<evidence type="ECO:0000313" key="7">
    <source>
        <dbReference type="Proteomes" id="UP001286313"/>
    </source>
</evidence>
<organism evidence="6 7">
    <name type="scientific">Petrolisthes cinctipes</name>
    <name type="common">Flat porcelain crab</name>
    <dbReference type="NCBI Taxonomy" id="88211"/>
    <lineage>
        <taxon>Eukaryota</taxon>
        <taxon>Metazoa</taxon>
        <taxon>Ecdysozoa</taxon>
        <taxon>Arthropoda</taxon>
        <taxon>Crustacea</taxon>
        <taxon>Multicrustacea</taxon>
        <taxon>Malacostraca</taxon>
        <taxon>Eumalacostraca</taxon>
        <taxon>Eucarida</taxon>
        <taxon>Decapoda</taxon>
        <taxon>Pleocyemata</taxon>
        <taxon>Anomura</taxon>
        <taxon>Galatheoidea</taxon>
        <taxon>Porcellanidae</taxon>
        <taxon>Petrolisthes</taxon>
    </lineage>
</organism>
<feature type="region of interest" description="Disordered" evidence="3">
    <location>
        <begin position="1"/>
        <end position="177"/>
    </location>
</feature>
<dbReference type="InterPro" id="IPR058750">
    <property type="entry name" value="TPR_Epg5"/>
</dbReference>
<comment type="caution">
    <text evidence="6">The sequence shown here is derived from an EMBL/GenBank/DDBJ whole genome shotgun (WGS) entry which is preliminary data.</text>
</comment>
<dbReference type="PANTHER" id="PTHR31139">
    <property type="entry name" value="ECTOPIC P GRANULES PROTEIN 5 HOMOLOG"/>
    <property type="match status" value="1"/>
</dbReference>
<evidence type="ECO:0008006" key="8">
    <source>
        <dbReference type="Google" id="ProtNLM"/>
    </source>
</evidence>
<dbReference type="Pfam" id="PF26573">
    <property type="entry name" value="TPR_Epg5_2"/>
    <property type="match status" value="1"/>
</dbReference>
<reference evidence="6" key="1">
    <citation type="submission" date="2023-10" db="EMBL/GenBank/DDBJ databases">
        <title>Genome assemblies of two species of porcelain crab, Petrolisthes cinctipes and Petrolisthes manimaculis (Anomura: Porcellanidae).</title>
        <authorList>
            <person name="Angst P."/>
        </authorList>
    </citation>
    <scope>NUCLEOTIDE SEQUENCE</scope>
    <source>
        <strain evidence="6">PB745_01</strain>
        <tissue evidence="6">Gill</tissue>
    </source>
</reference>
<dbReference type="Pfam" id="PF26103">
    <property type="entry name" value="TPR_Epg5"/>
    <property type="match status" value="1"/>
</dbReference>
<dbReference type="InterPro" id="IPR051436">
    <property type="entry name" value="Autophagy-related_EPG5"/>
</dbReference>
<feature type="compositionally biased region" description="Basic and acidic residues" evidence="3">
    <location>
        <begin position="51"/>
        <end position="89"/>
    </location>
</feature>
<evidence type="ECO:0000313" key="6">
    <source>
        <dbReference type="EMBL" id="KAK3881824.1"/>
    </source>
</evidence>
<keyword evidence="2" id="KW-0072">Autophagy</keyword>
<sequence length="2401" mass="269137">MAEAVRKKRSRIKKDVSEKCSLPERREKEEEETLEELLREYGDTPLPSLLDDLHTTAHTEREEWRRGRESQSQGEFREGLEERGREGRTQGELNEYAKANVQKGDLQKRKESQSKEELSAKMHVIEEGEPNKSSKESEKQKQAKGSQSGEKTSEHENRTNDKRDKETEECGKQEERMNLPAPTFVNLQQELRNIEPYFQAQQELKNLVISEGVTSTGDEKIKGSESMKDNYKVRECLGEDATDSSPVECKGKERLGKVSEMETAYTSKCVQSVSEHWEMKEDNEMRNEYVVSEGYEERERYLMRVGQEAGSEVLASAPVLHDTEDALPCVVDVRSEVATAIQTEEAGIKTKIKLPEEGAIHPMSEVQLNALYQNTELEENDSFISQFVSEERSVPQLEFYEIVLGYLRARTSLIGSQKELATIQEEYNKQKKNVWVFEKRTATEEGECEDGRLLTVKQEYVVACYKGEIAAHISKLLKQTREVLSDSYALHAYETEMCKLQVENYMQKVLSECPDFARIPKNARVSGGSEGRRQHPAHLRPHIDKLHTCISVLFEFQRRGVKDQQFVRDTRQWLTDLVAVLLRVATVYDHLFLLNHVLRCPPGLGTWAPAYIQIGGGWDTSSGGDGGGGMLGCWGLDHTLTVLATVLSPVPARHDFLHHLRHKPVTGEGVEGGDGVSAQDSVWVVVDSSGEEEEDPTQLWSAFNENDVIQLVNQVPFKSLFQHMLLVCESGGTLHYDPLHTSHRGFLKLFALATRLVQLFRKGLITYSQMRYRGATKRICRLLRHTIEYVTEHWQAFLASHNLTPHHRSHMLQPAPHWAALQVEYDRLFKGAVNAMFSCPRSGAWQFLAVIPYTSVSLTCLWKIVYQLHVGVGDDKTEVERGSDELGTGTGRGSAEWAELVGHRDTRGQFHDRLVVMDENEAYYILSALAHMTSARESSEMEFIEVVVKNVFEASFVHEGTRERLSRNGRDLLASVAVQHPVTMSLLLTATQDGLSSVGSMALYLFRALPLEVWVPSECDVTCLAHWLLFMGPHTTESHLARVILDRLNWGLDSSGTRLALGHDLHRKACLIPVALTVLEAHTKICGDMYARSLLTEGVKQVTSVMYAPPPEKVFDEWSWRMLSRLRLHRLDQSEAEVRAVLACPASLLRHLPDPTSPAITQGSQMHVLKRSLVEKKPLALFSALLLTTWGHSIPEICERGVECIHELVIQGRYEAAITALAHITPLFFSQPEDLITNTKLMVGVQKILSADQTYLSLAKSLVVSACPGKILTLFAAMILNHITNYTRYGLGNGAGGVRFWMQLLVGVPEWVKDGGALYLLDTICQHAFTHPPLWNHVLQAFSDVAKECEQGSSNGSDNNSSSGSGGGGVLGLLLWLTSSSSSGGRCSLLVRASAPQFPWFTLAALSLDTQREVSSGLWPGLLTRLYSDPNITLEQALKDVEGVLGLGNITSSSQLSIYRWGQQVVDLPHDHSAFPVTLQMYLTLHLARVPPRPGNYECGSVVGRFYQGFVNSGFLAKIKKKVLAAAEHLEKRLSQLTQEDDMDKDSTVIRELGERVSLVRGMCGWLEETRLYEPGVYLPALPPHLLPHRLTSIFQANWEPWPEAVDRQATEESERKLLRVWEGHRQGGGGDASTGSPSTSPRHQRHPAATPPPLDPRAAILRRLDTYEPPQPPPKVAPRTPLHTPRLEVKTMVDRDALLTLARRYTSVVVEHSAAVNLWSNEMCALDCVYVELLPSLWVNTNTKAVLSAQCKPPKIGRTQPECSGHASIVMEYSEARVRERETARAEQNREQREAVLQRCQKPPPLQLCQAAVSLEAIITSLITAYRRTTTTATESQHNNHQQRPLLLNGRQLFYDIVQLTSDDTCFYPPAKQLIASCAQVLGQEFVSGHEECQESLVGQVVELGGRLGGHLAPHFTPASTPTHTFLTLYASLAPHATRTPDHIFMLLSKFDLERWLSVQRPSISDRTQLLNSVEAALSALLPSSTPQLLPVLELYRIHLLTLLDYRFPEHYCHVLTSLLHLSSNTQDDIGSGVGEGLWYDLINTLAAGVSTFTPGMDTDTLLNTIREFAHHQTRLSHSMVEDTLKQVSSYFVEQRLECGLYGLYPRYRPYVQALALFLCLLSHAYIASVFRNTRATVHSQLVREVWWAVEGLWAGWVAPLGGQEREGWPGWLRGLTRDVPLLLPWTPSDANTADSMMALFSASLHYMHDLIPGRCEVLGLTLEYYSNTFASREVKSHVLVVVHAHLAPLPWHHLHPSLQHTLIFSKVVEQYLPECHSFIGSILIQINWSRVLEAALNSTPTYQCEAGVPSGCVESPEPGDAVARLHTCLLNLLVRLSMEPSVRQAPQLPQLLEEAEGWGWWSVDGESFQRVVNWWVMSCDPRIVLALPDPSPVDLAVIR</sequence>
<proteinExistence type="inferred from homology"/>
<comment type="similarity">
    <text evidence="1">Belongs to the EPG5 family.</text>
</comment>
<evidence type="ECO:0000259" key="5">
    <source>
        <dbReference type="Pfam" id="PF26573"/>
    </source>
</evidence>
<gene>
    <name evidence="6" type="ORF">Pcinc_013756</name>
</gene>
<evidence type="ECO:0000259" key="4">
    <source>
        <dbReference type="Pfam" id="PF26103"/>
    </source>
</evidence>
<keyword evidence="7" id="KW-1185">Reference proteome</keyword>
<name>A0AAE1FXX4_PETCI</name>
<dbReference type="InterPro" id="IPR059030">
    <property type="entry name" value="TPR_Epg5_mid"/>
</dbReference>
<dbReference type="GO" id="GO:0005737">
    <property type="term" value="C:cytoplasm"/>
    <property type="evidence" value="ECO:0007669"/>
    <property type="project" value="TreeGrafter"/>
</dbReference>
<feature type="region of interest" description="Disordered" evidence="3">
    <location>
        <begin position="1623"/>
        <end position="1657"/>
    </location>
</feature>
<feature type="compositionally biased region" description="Basic and acidic residues" evidence="3">
    <location>
        <begin position="13"/>
        <end position="28"/>
    </location>
</feature>
<dbReference type="PANTHER" id="PTHR31139:SF4">
    <property type="entry name" value="ECTOPIC P GRANULES PROTEIN 5 HOMOLOG"/>
    <property type="match status" value="1"/>
</dbReference>
<feature type="compositionally biased region" description="Basic and acidic residues" evidence="3">
    <location>
        <begin position="151"/>
        <end position="177"/>
    </location>
</feature>
<evidence type="ECO:0000256" key="3">
    <source>
        <dbReference type="SAM" id="MobiDB-lite"/>
    </source>
</evidence>
<evidence type="ECO:0000256" key="1">
    <source>
        <dbReference type="ARBA" id="ARBA00010948"/>
    </source>
</evidence>
<feature type="domain" description="Epg5-like central TPR repeats" evidence="4">
    <location>
        <begin position="1901"/>
        <end position="2290"/>
    </location>
</feature>
<evidence type="ECO:0000256" key="2">
    <source>
        <dbReference type="ARBA" id="ARBA00023006"/>
    </source>
</evidence>
<accession>A0AAE1FXX4</accession>
<protein>
    <recommendedName>
        <fullName evidence="8">Ectopic P granules protein 5 homolog</fullName>
    </recommendedName>
</protein>
<dbReference type="GO" id="GO:0097352">
    <property type="term" value="P:autophagosome maturation"/>
    <property type="evidence" value="ECO:0007669"/>
    <property type="project" value="TreeGrafter"/>
</dbReference>
<dbReference type="EMBL" id="JAWQEG010001172">
    <property type="protein sequence ID" value="KAK3881824.1"/>
    <property type="molecule type" value="Genomic_DNA"/>
</dbReference>
<dbReference type="Proteomes" id="UP001286313">
    <property type="component" value="Unassembled WGS sequence"/>
</dbReference>
<feature type="domain" description="Epg5-like TPR" evidence="5">
    <location>
        <begin position="1413"/>
        <end position="1607"/>
    </location>
</feature>
<feature type="compositionally biased region" description="Basic residues" evidence="3">
    <location>
        <begin position="1"/>
        <end position="12"/>
    </location>
</feature>